<evidence type="ECO:0000313" key="2">
    <source>
        <dbReference type="EMBL" id="GJT77750.1"/>
    </source>
</evidence>
<evidence type="ECO:0000313" key="3">
    <source>
        <dbReference type="Proteomes" id="UP001151760"/>
    </source>
</evidence>
<name>A0ABQ5GQ10_9ASTR</name>
<dbReference type="InterPro" id="IPR040256">
    <property type="entry name" value="At4g02000-like"/>
</dbReference>
<dbReference type="EMBL" id="BQNB010018741">
    <property type="protein sequence ID" value="GJT77750.1"/>
    <property type="molecule type" value="Genomic_DNA"/>
</dbReference>
<dbReference type="PANTHER" id="PTHR31286">
    <property type="entry name" value="GLYCINE-RICH CELL WALL STRUCTURAL PROTEIN 1.8-LIKE"/>
    <property type="match status" value="1"/>
</dbReference>
<keyword evidence="3" id="KW-1185">Reference proteome</keyword>
<dbReference type="PANTHER" id="PTHR31286:SF99">
    <property type="entry name" value="DUF4283 DOMAIN-CONTAINING PROTEIN"/>
    <property type="match status" value="1"/>
</dbReference>
<protein>
    <submittedName>
        <fullName evidence="2">Cytokinin dehydrogenase 3-like protein</fullName>
    </submittedName>
</protein>
<comment type="caution">
    <text evidence="2">The sequence shown here is derived from an EMBL/GenBank/DDBJ whole genome shotgun (WGS) entry which is preliminary data.</text>
</comment>
<dbReference type="Proteomes" id="UP001151760">
    <property type="component" value="Unassembled WGS sequence"/>
</dbReference>
<accession>A0ABQ5GQ10</accession>
<organism evidence="2 3">
    <name type="scientific">Tanacetum coccineum</name>
    <dbReference type="NCBI Taxonomy" id="301880"/>
    <lineage>
        <taxon>Eukaryota</taxon>
        <taxon>Viridiplantae</taxon>
        <taxon>Streptophyta</taxon>
        <taxon>Embryophyta</taxon>
        <taxon>Tracheophyta</taxon>
        <taxon>Spermatophyta</taxon>
        <taxon>Magnoliopsida</taxon>
        <taxon>eudicotyledons</taxon>
        <taxon>Gunneridae</taxon>
        <taxon>Pentapetalae</taxon>
        <taxon>asterids</taxon>
        <taxon>campanulids</taxon>
        <taxon>Asterales</taxon>
        <taxon>Asteraceae</taxon>
        <taxon>Asteroideae</taxon>
        <taxon>Anthemideae</taxon>
        <taxon>Anthemidinae</taxon>
        <taxon>Tanacetum</taxon>
    </lineage>
</organism>
<feature type="region of interest" description="Disordered" evidence="1">
    <location>
        <begin position="355"/>
        <end position="416"/>
    </location>
</feature>
<reference evidence="2" key="2">
    <citation type="submission" date="2022-01" db="EMBL/GenBank/DDBJ databases">
        <authorList>
            <person name="Yamashiro T."/>
            <person name="Shiraishi A."/>
            <person name="Satake H."/>
            <person name="Nakayama K."/>
        </authorList>
    </citation>
    <scope>NUCLEOTIDE SEQUENCE</scope>
</reference>
<reference evidence="2" key="1">
    <citation type="journal article" date="2022" name="Int. J. Mol. Sci.">
        <title>Draft Genome of Tanacetum Coccineum: Genomic Comparison of Closely Related Tanacetum-Family Plants.</title>
        <authorList>
            <person name="Yamashiro T."/>
            <person name="Shiraishi A."/>
            <person name="Nakayama K."/>
            <person name="Satake H."/>
        </authorList>
    </citation>
    <scope>NUCLEOTIDE SEQUENCE</scope>
</reference>
<gene>
    <name evidence="2" type="ORF">Tco_1044475</name>
</gene>
<feature type="region of interest" description="Disordered" evidence="1">
    <location>
        <begin position="72"/>
        <end position="103"/>
    </location>
</feature>
<evidence type="ECO:0000256" key="1">
    <source>
        <dbReference type="SAM" id="MobiDB-lite"/>
    </source>
</evidence>
<sequence>MTGTFDIFTVQSLWNNTPFEFVYNESNGKSGGILAVWDTTHFSLNDSLKGDGYLALLGNFLSHSCRHGFLSQKGSGGGRGVKEKDLKRNKKNSASGIGVSTDLEDTMNDDSPIGVASAVREGVTPFVVDMTVEMGKQNSLDDTTVLRSFPPLSTPVYTTAGNAPGKSSYANITGKPSGKKVISERFANTAYGFFLGKKVAYPVVANYVRNTWGKYGLVRSLFSSSTGLFSFQFSSIDGLDAMLENVKLHGVLVMAFSEDGLSAIATKLGTPLMLDSYTYDMCMQSWCRLSYARVMFELRADVELKDNIVVVMPKITREGHYTCNVCVKYEWKPPRCSYCKVFGHIREECTKNTGAGEKKTVKKPSQTSRGVPVGLKMGFKPQKEYRPVPKKPNASSSGNMKKGVEPTIEVSNSNPFDVLNSVDNDGEFGTNGGNTNLVNNEATSSGSSFMNIDNDREFASNTPIGEKIDKIKRQIGEGKLRLLDNDGNTLVPTGIMESDSEVEVVFDETANLRISMSSKDGSDKGYGTNSLLEQWRDSCSDNDDYDPYNDDM</sequence>
<proteinExistence type="predicted"/>